<dbReference type="InterPro" id="IPR057476">
    <property type="entry name" value="Cux_N"/>
</dbReference>
<name>A0A7S1G253_9STRA</name>
<reference evidence="14" key="1">
    <citation type="submission" date="2021-01" db="EMBL/GenBank/DDBJ databases">
        <authorList>
            <person name="Corre E."/>
            <person name="Pelletier E."/>
            <person name="Niang G."/>
            <person name="Scheremetjew M."/>
            <person name="Finn R."/>
            <person name="Kale V."/>
            <person name="Holt S."/>
            <person name="Cochrane G."/>
            <person name="Meng A."/>
            <person name="Brown T."/>
            <person name="Cohen L."/>
        </authorList>
    </citation>
    <scope>NUCLEOTIDE SEQUENCE</scope>
    <source>
        <strain evidence="14">308</strain>
    </source>
</reference>
<evidence type="ECO:0000256" key="11">
    <source>
        <dbReference type="SAM" id="MobiDB-lite"/>
    </source>
</evidence>
<evidence type="ECO:0000256" key="3">
    <source>
        <dbReference type="ARBA" id="ARBA00018691"/>
    </source>
</evidence>
<keyword evidence="5" id="KW-0812">Transmembrane</keyword>
<feature type="region of interest" description="Disordered" evidence="11">
    <location>
        <begin position="90"/>
        <end position="114"/>
    </location>
</feature>
<evidence type="ECO:0000256" key="4">
    <source>
        <dbReference type="ARBA" id="ARBA00022448"/>
    </source>
</evidence>
<feature type="domain" description="Cux N-terminal" evidence="13">
    <location>
        <begin position="14"/>
        <end position="63"/>
    </location>
</feature>
<organism evidence="14">
    <name type="scientific">Corethron hystrix</name>
    <dbReference type="NCBI Taxonomy" id="216773"/>
    <lineage>
        <taxon>Eukaryota</taxon>
        <taxon>Sar</taxon>
        <taxon>Stramenopiles</taxon>
        <taxon>Ochrophyta</taxon>
        <taxon>Bacillariophyta</taxon>
        <taxon>Coscinodiscophyceae</taxon>
        <taxon>Corethrophycidae</taxon>
        <taxon>Corethrales</taxon>
        <taxon>Corethraceae</taxon>
        <taxon>Corethron</taxon>
    </lineage>
</organism>
<feature type="coiled-coil region" evidence="10">
    <location>
        <begin position="532"/>
        <end position="559"/>
    </location>
</feature>
<comment type="subcellular location">
    <subcellularLocation>
        <location evidence="1">Golgi apparatus membrane</location>
        <topology evidence="1">Single-pass type IV membrane protein</topology>
    </subcellularLocation>
</comment>
<sequence>MVSAPAEQQAGLNDRIRGILKIYQEEIDLLTKGCRASDGHFLGLYRGLYVVADPTVSLEKAAALVENHGLERIEWEKERDGLLRDLEEARATAPNDPTKKSLGKAAPATSASSSAELSRLRKEIAEYEAEFRHLKNQDITIRNLEATLASLKGEMASQVEAAVLSSRDEVEAEASAKVVDALSRERVAADKIESLRSELRAERAARAAIEGTMAGAGRDGVAIDRAAAAERAVLLQDAERAREEGREAAAERDWWRMKAQALEGNGKEGEPTAQESDGAQKGVLDRNSTAAEVQAYKAEVDELTRSLAAAREEMAGREKETQNEKKNLQSTIDSVASECNGLKTLISELELKISSAPSVQTFDKMRHEIRLLRRLQYNAGEDEEDDAVDNLQAKTDNEEDLESVLVSRLRKVEDELIVERRRRNEAEGAVQEEKKRRTQFEKELDKAVTLVATLETDLAKAISVPDATLPSNKNDHRSTTINDLSESATLLNIIEHNSPNNPPTRTSANSSKPTASGAAISTEQQPSSAAVVNIVMAQRDRLRTKCDSLEMERDNYRRELQLSVKTSEVLKVDNVKLYEKVRYMQNFASRKVPGSAAPASGNLRADDLLDLESLEKKYETSVDPFRQFGAAERQRKFREMSPVERTVYFVAKFTLSNREMRTALFFYLLGMHALVFVTTYHWSHSHGCNLAALSNHEDLAHLHHGPPRLEMNGMN</sequence>
<feature type="region of interest" description="Disordered" evidence="11">
    <location>
        <begin position="494"/>
        <end position="524"/>
    </location>
</feature>
<feature type="coiled-coil region" evidence="10">
    <location>
        <begin position="409"/>
        <end position="450"/>
    </location>
</feature>
<feature type="compositionally biased region" description="Low complexity" evidence="11">
    <location>
        <begin position="105"/>
        <end position="114"/>
    </location>
</feature>
<evidence type="ECO:0000256" key="9">
    <source>
        <dbReference type="ARBA" id="ARBA00023136"/>
    </source>
</evidence>
<comment type="similarity">
    <text evidence="2">Belongs to the CASP family.</text>
</comment>
<keyword evidence="7" id="KW-0333">Golgi apparatus</keyword>
<feature type="region of interest" description="Disordered" evidence="11">
    <location>
        <begin position="263"/>
        <end position="285"/>
    </location>
</feature>
<evidence type="ECO:0000259" key="13">
    <source>
        <dbReference type="Pfam" id="PF25398"/>
    </source>
</evidence>
<dbReference type="PANTHER" id="PTHR14043:SF2">
    <property type="entry name" value="HOMEOBOX PROTEIN CUT"/>
    <property type="match status" value="1"/>
</dbReference>
<protein>
    <recommendedName>
        <fullName evidence="3">Protein CASP</fullName>
    </recommendedName>
</protein>
<dbReference type="InterPro" id="IPR012955">
    <property type="entry name" value="CASP_C"/>
</dbReference>
<dbReference type="GO" id="GO:0006891">
    <property type="term" value="P:intra-Golgi vesicle-mediated transport"/>
    <property type="evidence" value="ECO:0007669"/>
    <property type="project" value="InterPro"/>
</dbReference>
<dbReference type="PANTHER" id="PTHR14043">
    <property type="entry name" value="CCAAT DISPLACEMENT PROTEIN-RELATED"/>
    <property type="match status" value="1"/>
</dbReference>
<evidence type="ECO:0000256" key="10">
    <source>
        <dbReference type="SAM" id="Coils"/>
    </source>
</evidence>
<evidence type="ECO:0000256" key="8">
    <source>
        <dbReference type="ARBA" id="ARBA00023054"/>
    </source>
</evidence>
<keyword evidence="6" id="KW-1133">Transmembrane helix</keyword>
<keyword evidence="9" id="KW-0472">Membrane</keyword>
<keyword evidence="8 10" id="KW-0175">Coiled coil</keyword>
<feature type="coiled-coil region" evidence="10">
    <location>
        <begin position="286"/>
        <end position="338"/>
    </location>
</feature>
<evidence type="ECO:0000313" key="14">
    <source>
        <dbReference type="EMBL" id="CAD8901025.1"/>
    </source>
</evidence>
<dbReference type="GO" id="GO:0000139">
    <property type="term" value="C:Golgi membrane"/>
    <property type="evidence" value="ECO:0007669"/>
    <property type="project" value="UniProtKB-SubCell"/>
</dbReference>
<evidence type="ECO:0000256" key="7">
    <source>
        <dbReference type="ARBA" id="ARBA00023034"/>
    </source>
</evidence>
<evidence type="ECO:0000256" key="2">
    <source>
        <dbReference type="ARBA" id="ARBA00006415"/>
    </source>
</evidence>
<dbReference type="Pfam" id="PF25398">
    <property type="entry name" value="CUX1_N"/>
    <property type="match status" value="1"/>
</dbReference>
<accession>A0A7S1G253</accession>
<dbReference type="EMBL" id="HBFR01038691">
    <property type="protein sequence ID" value="CAD8901025.1"/>
    <property type="molecule type" value="Transcribed_RNA"/>
</dbReference>
<evidence type="ECO:0000256" key="5">
    <source>
        <dbReference type="ARBA" id="ARBA00022692"/>
    </source>
</evidence>
<dbReference type="Pfam" id="PF08172">
    <property type="entry name" value="CASP_C"/>
    <property type="match status" value="1"/>
</dbReference>
<keyword evidence="4" id="KW-0813">Transport</keyword>
<feature type="domain" description="CASP C-terminal" evidence="12">
    <location>
        <begin position="434"/>
        <end position="685"/>
    </location>
</feature>
<dbReference type="AlphaFoldDB" id="A0A7S1G253"/>
<proteinExistence type="inferred from homology"/>
<evidence type="ECO:0000256" key="1">
    <source>
        <dbReference type="ARBA" id="ARBA00004409"/>
    </source>
</evidence>
<gene>
    <name evidence="14" type="ORF">CHYS00102_LOCUS28244</name>
</gene>
<evidence type="ECO:0000256" key="6">
    <source>
        <dbReference type="ARBA" id="ARBA00022989"/>
    </source>
</evidence>
<evidence type="ECO:0000259" key="12">
    <source>
        <dbReference type="Pfam" id="PF08172"/>
    </source>
</evidence>